<evidence type="ECO:0000313" key="1">
    <source>
        <dbReference type="EMBL" id="RCG33144.1"/>
    </source>
</evidence>
<accession>A0A367FSD8</accession>
<dbReference type="OrthoDB" id="3848913at2"/>
<name>A0A367FSD8_9ACTN</name>
<proteinExistence type="predicted"/>
<keyword evidence="2" id="KW-1185">Reference proteome</keyword>
<reference evidence="1 2" key="1">
    <citation type="submission" date="2018-06" db="EMBL/GenBank/DDBJ databases">
        <title>Sphaerisporangium craniellae sp. nov., isolated from a marine sponge in the South China Sea.</title>
        <authorList>
            <person name="Li L."/>
        </authorList>
    </citation>
    <scope>NUCLEOTIDE SEQUENCE [LARGE SCALE GENOMIC DNA]</scope>
    <source>
        <strain evidence="1 2">CCTCC AA 208026</strain>
    </source>
</reference>
<sequence length="659" mass="73560">MNDRFNTQMFNPRGTNVHAGEGDQYIDQNITMYTLAADFRGRRPRDVAVDELLWLKRRFVPPSGFAKADAILRSTGTVLLDGPPGSGRSAAAKMLLDGLRSGTEALHELPLQDGAPRLNPQQDVGDGDLLWLDLSDITEQLWVEVHGELSSLRHTVLRRGARLVVVLLHHRAERLRGELGEFRADIARPSALDVVRLHLRHAGLSAEEFRRPTPELDGFLAASRSMREIEEFAGFVSRARAENRQGGFPAWCALARGAMSDQSKDVAMLFGNLGKGPQRALLLATALLSGAHADQVAEAATTLLDLVEYSRDDSPLERADLATRFREIRAVTDADRNVRFKVLGFDAAVRTHFWTHMPELREHLRAWVGRTVESAGLGDRDRDLLIKRFADQCLPLGYRDSLVTLVKGLTSQPATNVRLRAASQALKHGLEHPEQGRFFRRTIYDWSQQPNLSPGFTKVLVAMCAEVMSVRHPAQALVRLHHLARRERRTTDAREALVRLGREGDTRLRRLLLERLATPAADGQIRAADVELFLEVGNPVMVSESQRPALPLIADAAVQDLLAIGWGVVFERRSHEEWAPFARSWLSAASDEVRHRDRLLDVLITPERPDEVLSRLFVIARDLPSTESGEITTPGERDHRAFTEYVLHKIDAAQGIPAA</sequence>
<comment type="caution">
    <text evidence="1">The sequence shown here is derived from an EMBL/GenBank/DDBJ whole genome shotgun (WGS) entry which is preliminary data.</text>
</comment>
<dbReference type="EMBL" id="QOIL01000001">
    <property type="protein sequence ID" value="RCG33144.1"/>
    <property type="molecule type" value="Genomic_DNA"/>
</dbReference>
<protein>
    <submittedName>
        <fullName evidence="1">Uncharacterized protein</fullName>
    </submittedName>
</protein>
<evidence type="ECO:0000313" key="2">
    <source>
        <dbReference type="Proteomes" id="UP000253094"/>
    </source>
</evidence>
<dbReference type="Proteomes" id="UP000253094">
    <property type="component" value="Unassembled WGS sequence"/>
</dbReference>
<gene>
    <name evidence="1" type="ORF">DQ384_01510</name>
</gene>
<organism evidence="1 2">
    <name type="scientific">Sphaerisporangium album</name>
    <dbReference type="NCBI Taxonomy" id="509200"/>
    <lineage>
        <taxon>Bacteria</taxon>
        <taxon>Bacillati</taxon>
        <taxon>Actinomycetota</taxon>
        <taxon>Actinomycetes</taxon>
        <taxon>Streptosporangiales</taxon>
        <taxon>Streptosporangiaceae</taxon>
        <taxon>Sphaerisporangium</taxon>
    </lineage>
</organism>
<dbReference type="AlphaFoldDB" id="A0A367FSD8"/>
<dbReference type="RefSeq" id="WP_114026808.1">
    <property type="nucleotide sequence ID" value="NZ_QOIL01000001.1"/>
</dbReference>